<dbReference type="GO" id="GO:0005783">
    <property type="term" value="C:endoplasmic reticulum"/>
    <property type="evidence" value="ECO:0007669"/>
    <property type="project" value="UniProtKB-ARBA"/>
</dbReference>
<dbReference type="PROSITE" id="PS50076">
    <property type="entry name" value="DNAJ_2"/>
    <property type="match status" value="1"/>
</dbReference>
<dbReference type="SUPFAM" id="SSF57938">
    <property type="entry name" value="DnaJ/Hsp40 cysteine-rich domain"/>
    <property type="match status" value="1"/>
</dbReference>
<organism evidence="1">
    <name type="scientific">Zea mays</name>
    <name type="common">Maize</name>
    <dbReference type="NCBI Taxonomy" id="4577"/>
    <lineage>
        <taxon>Eukaryota</taxon>
        <taxon>Viridiplantae</taxon>
        <taxon>Streptophyta</taxon>
        <taxon>Embryophyta</taxon>
        <taxon>Tracheophyta</taxon>
        <taxon>Spermatophyta</taxon>
        <taxon>Magnoliopsida</taxon>
        <taxon>Liliopsida</taxon>
        <taxon>Poales</taxon>
        <taxon>Poaceae</taxon>
        <taxon>PACMAD clade</taxon>
        <taxon>Panicoideae</taxon>
        <taxon>Andropogonodae</taxon>
        <taxon>Andropogoneae</taxon>
        <taxon>Tripsacinae</taxon>
        <taxon>Zea</taxon>
    </lineage>
</organism>
<gene>
    <name evidence="1" type="ORF">ZEAMMB73_Zm00001d044878</name>
</gene>
<dbReference type="InterPro" id="IPR001305">
    <property type="entry name" value="HSP_DnaJ_Cys-rich_dom"/>
</dbReference>
<dbReference type="Gene3D" id="2.60.260.20">
    <property type="entry name" value="Urease metallochaperone UreE, N-terminal domain"/>
    <property type="match status" value="1"/>
</dbReference>
<dbReference type="PANTHER" id="PTHR43096">
    <property type="entry name" value="DNAJ HOMOLOG 1, MITOCHONDRIAL-RELATED"/>
    <property type="match status" value="1"/>
</dbReference>
<dbReference type="EMBL" id="CM000785">
    <property type="protein sequence ID" value="AQL01063.1"/>
    <property type="molecule type" value="Genomic_DNA"/>
</dbReference>
<reference evidence="1" key="1">
    <citation type="submission" date="2015-12" db="EMBL/GenBank/DDBJ databases">
        <title>Update maize B73 reference genome by single molecule sequencing technologies.</title>
        <authorList>
            <consortium name="Maize Genome Sequencing Project"/>
            <person name="Ware D."/>
        </authorList>
    </citation>
    <scope>NUCLEOTIDE SEQUENCE</scope>
    <source>
        <tissue evidence="1">Seedling</tissue>
    </source>
</reference>
<dbReference type="SMART" id="SM00271">
    <property type="entry name" value="DnaJ"/>
    <property type="match status" value="1"/>
</dbReference>
<dbReference type="PROSITE" id="PS51188">
    <property type="entry name" value="ZF_CR"/>
    <property type="match status" value="1"/>
</dbReference>
<dbReference type="PANTHER" id="PTHR43096:SF36">
    <property type="entry name" value="CHAPERONE PROTEIN DNAJ 1, MITOCHONDRIAL"/>
    <property type="match status" value="1"/>
</dbReference>
<dbReference type="InterPro" id="IPR036869">
    <property type="entry name" value="J_dom_sf"/>
</dbReference>
<name>A0A1D6NS03_MAIZE</name>
<dbReference type="Pfam" id="PF00226">
    <property type="entry name" value="DnaJ"/>
    <property type="match status" value="1"/>
</dbReference>
<dbReference type="Gene3D" id="1.10.287.110">
    <property type="entry name" value="DnaJ domain"/>
    <property type="match status" value="1"/>
</dbReference>
<dbReference type="Pfam" id="PF00684">
    <property type="entry name" value="DnaJ_CXXCXGXG"/>
    <property type="match status" value="1"/>
</dbReference>
<dbReference type="InterPro" id="IPR001623">
    <property type="entry name" value="DnaJ_domain"/>
</dbReference>
<dbReference type="PRINTS" id="PR00625">
    <property type="entry name" value="JDOMAIN"/>
</dbReference>
<proteinExistence type="predicted"/>
<evidence type="ECO:0000313" key="1">
    <source>
        <dbReference type="EMBL" id="AQL01063.1"/>
    </source>
</evidence>
<protein>
    <submittedName>
        <fullName evidence="1">Chaperone protein dnaJ 1 mitochondrial</fullName>
    </submittedName>
</protein>
<dbReference type="GO" id="GO:0051082">
    <property type="term" value="F:unfolded protein binding"/>
    <property type="evidence" value="ECO:0007669"/>
    <property type="project" value="InterPro"/>
</dbReference>
<dbReference type="CDD" id="cd06257">
    <property type="entry name" value="DnaJ"/>
    <property type="match status" value="1"/>
</dbReference>
<dbReference type="CDD" id="cd10719">
    <property type="entry name" value="DnaJ_zf"/>
    <property type="match status" value="1"/>
</dbReference>
<sequence>MGRFRCLRHASRFLALQSGEVVLQRRAWIQPNTSCSSTGIYISNKFYDRFMLIPFVWSRSFHATDHRCSKHKDYYKILGVPKDASQDDIKKAFHSLAKKYHPDTNRGNTAAKRMFQEIRDAYEASKHYGTLQRGSNMTCYFLEGQGWSLMGPIMTHSRDPIIRDIILSQNSADRMMAISLVNSIKYFLRWFPVPANTFSSICHVCADPEYEVELNLSFSEAANGCIKQVSYHAKNVCDSCGGRGHLPNAKIYVCPSCKGLGRFMQVTMYPFTSVCSSCRGIGKVIKDYCLTCQGSGVVGGMKHVTLDMPAGTVHSDSIAFFQFSFVV</sequence>
<dbReference type="Gene3D" id="2.10.230.10">
    <property type="entry name" value="Heat shock protein DnaJ, cysteine-rich domain"/>
    <property type="match status" value="1"/>
</dbReference>
<accession>A0A1D6NS03</accession>
<dbReference type="SUPFAM" id="SSF46565">
    <property type="entry name" value="Chaperone J-domain"/>
    <property type="match status" value="1"/>
</dbReference>
<dbReference type="InterPro" id="IPR036410">
    <property type="entry name" value="HSP_DnaJ_Cys-rich_dom_sf"/>
</dbReference>
<dbReference type="AlphaFoldDB" id="A0A1D6NS03"/>
<dbReference type="GO" id="GO:0031072">
    <property type="term" value="F:heat shock protein binding"/>
    <property type="evidence" value="ECO:0007669"/>
    <property type="project" value="InterPro"/>
</dbReference>